<evidence type="ECO:0000256" key="1">
    <source>
        <dbReference type="SAM" id="MobiDB-lite"/>
    </source>
</evidence>
<dbReference type="AlphaFoldDB" id="A0A0A5HMI3"/>
<evidence type="ECO:0000313" key="3">
    <source>
        <dbReference type="Proteomes" id="UP000030451"/>
    </source>
</evidence>
<accession>A0A0A5HMI3</accession>
<comment type="caution">
    <text evidence="2">The sequence shown here is derived from an EMBL/GenBank/DDBJ whole genome shotgun (WGS) entry which is preliminary data.</text>
</comment>
<feature type="compositionally biased region" description="Acidic residues" evidence="1">
    <location>
        <begin position="41"/>
        <end position="51"/>
    </location>
</feature>
<organism evidence="2 3">
    <name type="scientific">Photobacterium sp. (strain ATCC 43367)</name>
    <dbReference type="NCBI Taxonomy" id="379097"/>
    <lineage>
        <taxon>Bacteria</taxon>
        <taxon>Pseudomonadati</taxon>
        <taxon>Pseudomonadota</taxon>
        <taxon>Gammaproteobacteria</taxon>
        <taxon>Vibrionales</taxon>
        <taxon>Vibrionaceae</taxon>
        <taxon>Vibrio</taxon>
        <taxon>Vibrio oreintalis group</taxon>
    </lineage>
</organism>
<dbReference type="EMBL" id="JRWP01000093">
    <property type="protein sequence ID" value="KGY06777.1"/>
    <property type="molecule type" value="Genomic_DNA"/>
</dbReference>
<protein>
    <submittedName>
        <fullName evidence="2">Uncharacterized protein</fullName>
    </submittedName>
</protein>
<feature type="compositionally biased region" description="Low complexity" evidence="1">
    <location>
        <begin position="53"/>
        <end position="62"/>
    </location>
</feature>
<name>A0A0A5HMI3_PHOS4</name>
<feature type="non-terminal residue" evidence="2">
    <location>
        <position position="1"/>
    </location>
</feature>
<gene>
    <name evidence="2" type="ORF">NM06_20695</name>
</gene>
<dbReference type="Proteomes" id="UP000030451">
    <property type="component" value="Unassembled WGS sequence"/>
</dbReference>
<reference evidence="2 3" key="1">
    <citation type="submission" date="2014-10" db="EMBL/GenBank/DDBJ databases">
        <title>Genome sequencing of Vibrio sinaloensis T08.</title>
        <authorList>
            <person name="Chan K.-G."/>
            <person name="Mohamad N.I."/>
        </authorList>
    </citation>
    <scope>NUCLEOTIDE SEQUENCE [LARGE SCALE GENOMIC DNA]</scope>
    <source>
        <strain evidence="2 3">T08</strain>
    </source>
</reference>
<proteinExistence type="predicted"/>
<feature type="non-terminal residue" evidence="2">
    <location>
        <position position="134"/>
    </location>
</feature>
<feature type="region of interest" description="Disordered" evidence="1">
    <location>
        <begin position="41"/>
        <end position="134"/>
    </location>
</feature>
<feature type="compositionally biased region" description="Acidic residues" evidence="1">
    <location>
        <begin position="63"/>
        <end position="79"/>
    </location>
</feature>
<feature type="compositionally biased region" description="Polar residues" evidence="1">
    <location>
        <begin position="116"/>
        <end position="127"/>
    </location>
</feature>
<dbReference type="RefSeq" id="WP_038193599.1">
    <property type="nucleotide sequence ID" value="NZ_JRWP01000093.1"/>
</dbReference>
<evidence type="ECO:0000313" key="2">
    <source>
        <dbReference type="EMBL" id="KGY06777.1"/>
    </source>
</evidence>
<sequence>EPEPEPEDEDDEEDEEDDWLTAAIEEVESPDVDTIEQALANDDESIIDESANEQQDVDVSSSNDEDDDWLTAAIDEVESPQDTQPSLEQEDELHKGLDEPLPVSGEENIAVEQEDTLAQQEQAQAPSKETPETP</sequence>